<sequence>MSKETSRQSRDTEFLANENETAILTALYGEREGEVARDLGYDASWLSKWKAGALAVSAKVLARLGLRVVDAESQITPEGYVPIAEPHLNALLELMPMAAQFMRHGNNLHYVNFAKALPVVAEARAQ</sequence>
<proteinExistence type="predicted"/>
<dbReference type="SUPFAM" id="SSF47413">
    <property type="entry name" value="lambda repressor-like DNA-binding domains"/>
    <property type="match status" value="1"/>
</dbReference>
<reference evidence="1 2" key="1">
    <citation type="submission" date="2020-12" db="EMBL/GenBank/DDBJ databases">
        <title>Enhanced detection system for hospital associated transmission using whole genome sequencing surveillance.</title>
        <authorList>
            <person name="Harrison L.H."/>
            <person name="Van Tyne D."/>
            <person name="Marsh J.W."/>
            <person name="Griffith M.P."/>
            <person name="Snyder D.J."/>
            <person name="Cooper V.S."/>
            <person name="Mustapha M."/>
        </authorList>
    </citation>
    <scope>NUCLEOTIDE SEQUENCE [LARGE SCALE GENOMIC DNA]</scope>
    <source>
        <strain evidence="1 2">SER00238</strain>
    </source>
</reference>
<dbReference type="InterPro" id="IPR010982">
    <property type="entry name" value="Lambda_DNA-bd_dom_sf"/>
</dbReference>
<dbReference type="Proteomes" id="UP000639004">
    <property type="component" value="Unassembled WGS sequence"/>
</dbReference>
<name>A0ABS0TT75_SERPR</name>
<comment type="caution">
    <text evidence="1">The sequence shown here is derived from an EMBL/GenBank/DDBJ whole genome shotgun (WGS) entry which is preliminary data.</text>
</comment>
<evidence type="ECO:0000313" key="1">
    <source>
        <dbReference type="EMBL" id="MBI6181124.1"/>
    </source>
</evidence>
<evidence type="ECO:0000313" key="2">
    <source>
        <dbReference type="Proteomes" id="UP000639004"/>
    </source>
</evidence>
<dbReference type="Gene3D" id="1.10.260.40">
    <property type="entry name" value="lambda repressor-like DNA-binding domains"/>
    <property type="match status" value="1"/>
</dbReference>
<organism evidence="1 2">
    <name type="scientific">Serratia proteamaculans</name>
    <dbReference type="NCBI Taxonomy" id="28151"/>
    <lineage>
        <taxon>Bacteria</taxon>
        <taxon>Pseudomonadati</taxon>
        <taxon>Pseudomonadota</taxon>
        <taxon>Gammaproteobacteria</taxon>
        <taxon>Enterobacterales</taxon>
        <taxon>Yersiniaceae</taxon>
        <taxon>Serratia</taxon>
    </lineage>
</organism>
<dbReference type="RefSeq" id="WP_198642321.1">
    <property type="nucleotide sequence ID" value="NZ_JAEHSL010000007.1"/>
</dbReference>
<gene>
    <name evidence="1" type="ORF">JEQ07_12040</name>
</gene>
<dbReference type="EMBL" id="JAEHSL010000007">
    <property type="protein sequence ID" value="MBI6181124.1"/>
    <property type="molecule type" value="Genomic_DNA"/>
</dbReference>
<protein>
    <submittedName>
        <fullName evidence="1">Uncharacterized protein</fullName>
    </submittedName>
</protein>
<keyword evidence="2" id="KW-1185">Reference proteome</keyword>
<accession>A0ABS0TT75</accession>